<dbReference type="InterPro" id="IPR000719">
    <property type="entry name" value="Prot_kinase_dom"/>
</dbReference>
<dbReference type="SMART" id="SM00133">
    <property type="entry name" value="S_TK_X"/>
    <property type="match status" value="1"/>
</dbReference>
<protein>
    <submittedName>
        <fullName evidence="9">Serine/threonine protein kinase S6K family Psk1</fullName>
    </submittedName>
</protein>
<dbReference type="PROSITE" id="PS00108">
    <property type="entry name" value="PROTEIN_KINASE_ST"/>
    <property type="match status" value="1"/>
</dbReference>
<dbReference type="Gene3D" id="1.10.510.10">
    <property type="entry name" value="Transferase(Phosphotransferase) domain 1"/>
    <property type="match status" value="1"/>
</dbReference>
<dbReference type="PROSITE" id="PS51285">
    <property type="entry name" value="AGC_KINASE_CTER"/>
    <property type="match status" value="1"/>
</dbReference>
<accession>A0AAF0AYJ0</accession>
<dbReference type="PANTHER" id="PTHR24351">
    <property type="entry name" value="RIBOSOMAL PROTEIN S6 KINASE"/>
    <property type="match status" value="1"/>
</dbReference>
<dbReference type="Pfam" id="PF00069">
    <property type="entry name" value="Pkinase"/>
    <property type="match status" value="1"/>
</dbReference>
<feature type="domain" description="AGC-kinase C-terminal" evidence="8">
    <location>
        <begin position="349"/>
        <end position="421"/>
    </location>
</feature>
<keyword evidence="6" id="KW-0067">ATP-binding</keyword>
<evidence type="ECO:0000313" key="10">
    <source>
        <dbReference type="Proteomes" id="UP001212411"/>
    </source>
</evidence>
<dbReference type="InterPro" id="IPR011009">
    <property type="entry name" value="Kinase-like_dom_sf"/>
</dbReference>
<evidence type="ECO:0000256" key="1">
    <source>
        <dbReference type="ARBA" id="ARBA00022527"/>
    </source>
</evidence>
<evidence type="ECO:0000256" key="3">
    <source>
        <dbReference type="ARBA" id="ARBA00022679"/>
    </source>
</evidence>
<dbReference type="SMART" id="SM00220">
    <property type="entry name" value="S_TKc"/>
    <property type="match status" value="1"/>
</dbReference>
<proteinExistence type="predicted"/>
<evidence type="ECO:0000256" key="4">
    <source>
        <dbReference type="ARBA" id="ARBA00022741"/>
    </source>
</evidence>
<dbReference type="FunFam" id="1.10.510.10:FF:000048">
    <property type="entry name" value="Protein kinase C"/>
    <property type="match status" value="1"/>
</dbReference>
<keyword evidence="3" id="KW-0808">Transferase</keyword>
<dbReference type="Gene3D" id="3.30.200.20">
    <property type="entry name" value="Phosphorylase Kinase, domain 1"/>
    <property type="match status" value="1"/>
</dbReference>
<sequence>MPVFLFDEQDCLNGDAHSELSSDDEVVEGMDGGCDPLSLKNLCISDGNGEEEKKIKEDTVEYKLGEDGDFVSERNNNYVPNQKMHPNDFHPIAVLGRGSYGKVLLVKQGQTGRLFAQKQLKKASIVLRAKGLQQTKNERQILEEVRHPFICRLYYAFQDLDRLYLILQYAPGGELFAHLAEQRMLPEDAVAYYTAELTSALIHLHKLGIVYRDLKPENCLLDAEGHVLLTDFGLSKVAESGTNCHSFVGTEEYCAPEILLEQPYDYAVDWWSMGILIHDLLVGSPPFTANNHKKIMEKIVRTKANIPFYVSPDARDLINKYLKKNPQQRLGAKNTATDYEAIKKHRMYRKINWEKLESRELPPPIIPCITDPAAAENFSEEFTKMPISVTPICSDNFPVGSHSSAFRGFTYVASPNFINHN</sequence>
<dbReference type="Proteomes" id="UP001212411">
    <property type="component" value="Chromosome 3"/>
</dbReference>
<dbReference type="EMBL" id="CP115613">
    <property type="protein sequence ID" value="WBW74674.1"/>
    <property type="molecule type" value="Genomic_DNA"/>
</dbReference>
<dbReference type="GO" id="GO:0004674">
    <property type="term" value="F:protein serine/threonine kinase activity"/>
    <property type="evidence" value="ECO:0007669"/>
    <property type="project" value="UniProtKB-KW"/>
</dbReference>
<dbReference type="SUPFAM" id="SSF56112">
    <property type="entry name" value="Protein kinase-like (PK-like)"/>
    <property type="match status" value="1"/>
</dbReference>
<dbReference type="KEGG" id="som:SOMG_04247"/>
<dbReference type="Pfam" id="PF00433">
    <property type="entry name" value="Pkinase_C"/>
    <property type="match status" value="1"/>
</dbReference>
<dbReference type="InterPro" id="IPR000961">
    <property type="entry name" value="AGC-kinase_C"/>
</dbReference>
<evidence type="ECO:0000256" key="5">
    <source>
        <dbReference type="ARBA" id="ARBA00022777"/>
    </source>
</evidence>
<keyword evidence="2" id="KW-0597">Phosphoprotein</keyword>
<dbReference type="FunFam" id="3.30.200.20:FF:000042">
    <property type="entry name" value="Aurora kinase A"/>
    <property type="match status" value="1"/>
</dbReference>
<evidence type="ECO:0000256" key="2">
    <source>
        <dbReference type="ARBA" id="ARBA00022553"/>
    </source>
</evidence>
<evidence type="ECO:0000313" key="9">
    <source>
        <dbReference type="EMBL" id="WBW74674.1"/>
    </source>
</evidence>
<dbReference type="RefSeq" id="XP_056038917.1">
    <property type="nucleotide sequence ID" value="XM_056183034.1"/>
</dbReference>
<dbReference type="GeneID" id="80877723"/>
<keyword evidence="5 9" id="KW-0418">Kinase</keyword>
<dbReference type="InterPro" id="IPR008271">
    <property type="entry name" value="Ser/Thr_kinase_AS"/>
</dbReference>
<dbReference type="PROSITE" id="PS50011">
    <property type="entry name" value="PROTEIN_KINASE_DOM"/>
    <property type="match status" value="1"/>
</dbReference>
<keyword evidence="10" id="KW-1185">Reference proteome</keyword>
<gene>
    <name evidence="9" type="primary">psk1</name>
    <name evidence="9" type="ORF">SOMG_04247</name>
</gene>
<organism evidence="9 10">
    <name type="scientific">Schizosaccharomyces osmophilus</name>
    <dbReference type="NCBI Taxonomy" id="2545709"/>
    <lineage>
        <taxon>Eukaryota</taxon>
        <taxon>Fungi</taxon>
        <taxon>Dikarya</taxon>
        <taxon>Ascomycota</taxon>
        <taxon>Taphrinomycotina</taxon>
        <taxon>Schizosaccharomycetes</taxon>
        <taxon>Schizosaccharomycetales</taxon>
        <taxon>Schizosaccharomycetaceae</taxon>
        <taxon>Schizosaccharomyces</taxon>
    </lineage>
</organism>
<keyword evidence="1 9" id="KW-0723">Serine/threonine-protein kinase</keyword>
<dbReference type="InterPro" id="IPR017892">
    <property type="entry name" value="Pkinase_C"/>
</dbReference>
<evidence type="ECO:0000259" key="7">
    <source>
        <dbReference type="PROSITE" id="PS50011"/>
    </source>
</evidence>
<evidence type="ECO:0000259" key="8">
    <source>
        <dbReference type="PROSITE" id="PS51285"/>
    </source>
</evidence>
<name>A0AAF0AYJ0_9SCHI</name>
<feature type="domain" description="Protein kinase" evidence="7">
    <location>
        <begin position="89"/>
        <end position="348"/>
    </location>
</feature>
<keyword evidence="4" id="KW-0547">Nucleotide-binding</keyword>
<reference evidence="9 10" key="1">
    <citation type="journal article" date="2023" name="G3 (Bethesda)">
        <title>A high-quality reference genome for the fission yeast Schizosaccharomyces osmophilus.</title>
        <authorList>
            <person name="Jia G.S."/>
            <person name="Zhang W.C."/>
            <person name="Liang Y."/>
            <person name="Liu X.H."/>
            <person name="Rhind N."/>
            <person name="Pidoux A."/>
            <person name="Brysch-Herzberg M."/>
            <person name="Du L.L."/>
        </authorList>
    </citation>
    <scope>NUCLEOTIDE SEQUENCE [LARGE SCALE GENOMIC DNA]</scope>
    <source>
        <strain evidence="9 10">CBS 15793</strain>
    </source>
</reference>
<dbReference type="AlphaFoldDB" id="A0AAF0AYJ0"/>
<evidence type="ECO:0000256" key="6">
    <source>
        <dbReference type="ARBA" id="ARBA00022840"/>
    </source>
</evidence>
<dbReference type="GO" id="GO:0005524">
    <property type="term" value="F:ATP binding"/>
    <property type="evidence" value="ECO:0007669"/>
    <property type="project" value="UniProtKB-KW"/>
</dbReference>